<feature type="domain" description="RNA-editing substrate-binding complex 6 protein" evidence="1">
    <location>
        <begin position="95"/>
        <end position="279"/>
    </location>
</feature>
<dbReference type="GO" id="GO:0035770">
    <property type="term" value="C:ribonucleoprotein granule"/>
    <property type="evidence" value="ECO:0007669"/>
    <property type="project" value="TreeGrafter"/>
</dbReference>
<name>A0A813LFK9_POLGL</name>
<dbReference type="GO" id="GO:0044528">
    <property type="term" value="P:regulation of mitochondrial mRNA stability"/>
    <property type="evidence" value="ECO:0007669"/>
    <property type="project" value="TreeGrafter"/>
</dbReference>
<dbReference type="PANTHER" id="PTHR21228:SF40">
    <property type="entry name" value="LD45607P"/>
    <property type="match status" value="1"/>
</dbReference>
<dbReference type="EMBL" id="CAJNNW010035823">
    <property type="protein sequence ID" value="CAE8730279.1"/>
    <property type="molecule type" value="Genomic_DNA"/>
</dbReference>
<dbReference type="GO" id="GO:0005759">
    <property type="term" value="C:mitochondrial matrix"/>
    <property type="evidence" value="ECO:0007669"/>
    <property type="project" value="TreeGrafter"/>
</dbReference>
<dbReference type="Pfam" id="PF26188">
    <property type="entry name" value="RESC6"/>
    <property type="match status" value="1"/>
</dbReference>
<gene>
    <name evidence="2" type="ORF">PGLA2088_LOCUS45693</name>
</gene>
<dbReference type="Proteomes" id="UP000626109">
    <property type="component" value="Unassembled WGS sequence"/>
</dbReference>
<feature type="non-terminal residue" evidence="2">
    <location>
        <position position="280"/>
    </location>
</feature>
<evidence type="ECO:0000313" key="2">
    <source>
        <dbReference type="EMBL" id="CAE8730279.1"/>
    </source>
</evidence>
<sequence>MAHHSRFVRAFSSGLRKKLLAAQSKILVGDGAGSFPDRAKLFRWPQQPSAALGAACGERLHHPAKCVWLALQLRKSSISGSHPDIRLVSKVEDACLESIDKFKCAHLSMLATASADVFPGRDLLWLKLAVAAQREHGSFNGNQLANILRSFARTGRYNHDLFTALSRSAQRIHASLSTQNIANLAWAFATIGSDDRALFRALSMSALQKIGEFTSTGLSNLVWAFASVAWSGPELFDAVAKEAMPRISEFNEQGFAMTAWAFAKAGLKHTDSVLFHDLAA</sequence>
<dbReference type="GO" id="GO:0003723">
    <property type="term" value="F:RNA binding"/>
    <property type="evidence" value="ECO:0007669"/>
    <property type="project" value="TreeGrafter"/>
</dbReference>
<organism evidence="2 3">
    <name type="scientific">Polarella glacialis</name>
    <name type="common">Dinoflagellate</name>
    <dbReference type="NCBI Taxonomy" id="89957"/>
    <lineage>
        <taxon>Eukaryota</taxon>
        <taxon>Sar</taxon>
        <taxon>Alveolata</taxon>
        <taxon>Dinophyceae</taxon>
        <taxon>Suessiales</taxon>
        <taxon>Suessiaceae</taxon>
        <taxon>Polarella</taxon>
    </lineage>
</organism>
<dbReference type="InterPro" id="IPR050870">
    <property type="entry name" value="FAST_kinase"/>
</dbReference>
<evidence type="ECO:0000313" key="3">
    <source>
        <dbReference type="Proteomes" id="UP000626109"/>
    </source>
</evidence>
<dbReference type="GO" id="GO:0000963">
    <property type="term" value="P:mitochondrial RNA processing"/>
    <property type="evidence" value="ECO:0007669"/>
    <property type="project" value="TreeGrafter"/>
</dbReference>
<proteinExistence type="predicted"/>
<dbReference type="AlphaFoldDB" id="A0A813LFK9"/>
<evidence type="ECO:0000259" key="1">
    <source>
        <dbReference type="Pfam" id="PF26188"/>
    </source>
</evidence>
<comment type="caution">
    <text evidence="2">The sequence shown here is derived from an EMBL/GenBank/DDBJ whole genome shotgun (WGS) entry which is preliminary data.</text>
</comment>
<dbReference type="InterPro" id="IPR058917">
    <property type="entry name" value="RESC6_dom"/>
</dbReference>
<reference evidence="2" key="1">
    <citation type="submission" date="2021-02" db="EMBL/GenBank/DDBJ databases">
        <authorList>
            <person name="Dougan E. K."/>
            <person name="Rhodes N."/>
            <person name="Thang M."/>
            <person name="Chan C."/>
        </authorList>
    </citation>
    <scope>NUCLEOTIDE SEQUENCE</scope>
</reference>
<protein>
    <recommendedName>
        <fullName evidence="1">RNA-editing substrate-binding complex 6 protein domain-containing protein</fullName>
    </recommendedName>
</protein>
<accession>A0A813LFK9</accession>
<dbReference type="PANTHER" id="PTHR21228">
    <property type="entry name" value="FAST LEU-RICH DOMAIN-CONTAINING"/>
    <property type="match status" value="1"/>
</dbReference>